<evidence type="ECO:0000256" key="1">
    <source>
        <dbReference type="SAM" id="Coils"/>
    </source>
</evidence>
<dbReference type="AlphaFoldDB" id="A0A5R9BD36"/>
<keyword evidence="4" id="KW-1185">Reference proteome</keyword>
<dbReference type="GO" id="GO:0009307">
    <property type="term" value="P:DNA restriction-modification system"/>
    <property type="evidence" value="ECO:0007669"/>
    <property type="project" value="UniProtKB-KW"/>
</dbReference>
<evidence type="ECO:0000259" key="2">
    <source>
        <dbReference type="PROSITE" id="PS51192"/>
    </source>
</evidence>
<dbReference type="PROSITE" id="PS51192">
    <property type="entry name" value="HELICASE_ATP_BIND_1"/>
    <property type="match status" value="1"/>
</dbReference>
<sequence length="1180" mass="132851">MPAHSNFAFIEAQWPQIYASSLRAEEYMGNDPRSACFYARHAIEQLVLHIYQVRDLGDPYRDDLAARVHDAQFRELSGQGIIQKLDLIRKVGNTAVHDSRAPRSEVALHVVRDLHHVLIWGAQHFSTTPDTVPVHAAFDPKLAARRQPMRVEELRKLAAKVHQEQEDYRQQLEDSAARTRALEDELEQLRTQVRQAQQTKQAADTRDYDEATTRRDLIDHALEEAGWTVTAAGELTVSGNHAETEVLLREATSEDTRYADYVLWGDDGLPLAVVEAKRTSRNPEAGQEQARIYADALEAQFGQRPLIFFTNGIATRIWDDRASVGIAASQERSGYAPREILAFLRKDELGWRIQSRRRRRPLTETPVKSDIVERHYQTRAIRKIGEAFTERRRAGLLVMATGTGKTRTVIALVDQMLRAGWVKRVLFLADRKALVRQAVNAFKEHLPQEPPVNLVEEKDQDARIFASTYPTMLNRIRDYAEKGTGPFSPGYFDLVIVDEAHRSVYQKYGSIFAWFDSLLLGLTATPVDQVDKNTYQLFHQEPGVPTDAYPLDEAIADGYLVPPRTLTLGTRFLDRGIHYADLTEDEKLEWDALEWDEDGEIPDTVTSAEMNQRLFNADTVDKVLNELMDKGIKVAGGDMLGKTIIFAKSQAHADFIYQRFNTQYPMYGGEFARVISHQVEHAQRLIDSFSVPESAPHIAITVDMLDTGIDVPDVVNLLFFKPVFSKTKFWQMVGRGTRKRLDLFGPGDHKTEFLILDFCGNVEFFNADLPDREAARPQTLSERLFRHRVELLTTLHTGTSGSGQGAPTVVTGPVDLGSATVEGVEYRTQHLYADVGHAARKHVMGLNPQNIQVRPHRELVETYSQAGPWEQLSPAAAQELSETLGQLPTSIQRDKEEAKTFDLTILRAQLGHITGDATALATQRNRIQDIAENLLTKVNVPAVKAQARLLEELVEDPWWEDATALMLEDVRRRVRDLVVYVDKRTWKPVQTSFSDELTEAQEVALAQTTPGTDLRRFRIKAARYLEEHLDNLALQKLRHNRQLTGQDLSALEDMLVDAGIGTREDVLSAAQEANGLGLFIRSLVGLERAAVQESFNDFIDGANFSADQLHFIGQIIDYLTANGSMNVSALYESPLSDNGTPDAIIGDDRVDVVVDIVDEIRRRAEPTSHTSTDTEERLAT</sequence>
<dbReference type="Pfam" id="PF00271">
    <property type="entry name" value="Helicase_C"/>
    <property type="match status" value="1"/>
</dbReference>
<dbReference type="InterPro" id="IPR007409">
    <property type="entry name" value="Restrct_endonuc_type1_HsdR_N"/>
</dbReference>
<dbReference type="InterPro" id="IPR006935">
    <property type="entry name" value="Helicase/UvrB_N"/>
</dbReference>
<dbReference type="GO" id="GO:0009035">
    <property type="term" value="F:type I site-specific deoxyribonuclease activity"/>
    <property type="evidence" value="ECO:0007669"/>
    <property type="project" value="UniProtKB-EC"/>
</dbReference>
<dbReference type="Proteomes" id="UP000310458">
    <property type="component" value="Unassembled WGS sequence"/>
</dbReference>
<dbReference type="Pfam" id="PF08463">
    <property type="entry name" value="EcoEI_R_C"/>
    <property type="match status" value="1"/>
</dbReference>
<reference evidence="3 4" key="1">
    <citation type="submission" date="2019-05" db="EMBL/GenBank/DDBJ databases">
        <title>Nesterenkonia sp. GY074 isolated from the Southern Atlantic Ocean.</title>
        <authorList>
            <person name="Zhang G."/>
        </authorList>
    </citation>
    <scope>NUCLEOTIDE SEQUENCE [LARGE SCALE GENOMIC DNA]</scope>
    <source>
        <strain evidence="3 4">GY074</strain>
    </source>
</reference>
<dbReference type="Pfam" id="PF04851">
    <property type="entry name" value="ResIII"/>
    <property type="match status" value="1"/>
</dbReference>
<dbReference type="CDD" id="cd18799">
    <property type="entry name" value="SF2_C_EcoAI-like"/>
    <property type="match status" value="1"/>
</dbReference>
<dbReference type="PANTHER" id="PTHR47396:SF1">
    <property type="entry name" value="ATP-DEPENDENT HELICASE IRC3-RELATED"/>
    <property type="match status" value="1"/>
</dbReference>
<feature type="coiled-coil region" evidence="1">
    <location>
        <begin position="151"/>
        <end position="206"/>
    </location>
</feature>
<gene>
    <name evidence="3" type="ORF">FEF26_04905</name>
</gene>
<dbReference type="CDD" id="cd18032">
    <property type="entry name" value="DEXHc_RE_I_III_res"/>
    <property type="match status" value="1"/>
</dbReference>
<dbReference type="OrthoDB" id="9776021at2"/>
<dbReference type="GO" id="GO:0003677">
    <property type="term" value="F:DNA binding"/>
    <property type="evidence" value="ECO:0007669"/>
    <property type="project" value="UniProtKB-KW"/>
</dbReference>
<feature type="domain" description="Helicase ATP-binding" evidence="2">
    <location>
        <begin position="386"/>
        <end position="544"/>
    </location>
</feature>
<dbReference type="SMART" id="SM00487">
    <property type="entry name" value="DEXDc"/>
    <property type="match status" value="1"/>
</dbReference>
<name>A0A5R9BD36_9MICC</name>
<dbReference type="GO" id="GO:0005524">
    <property type="term" value="F:ATP binding"/>
    <property type="evidence" value="ECO:0007669"/>
    <property type="project" value="UniProtKB-KW"/>
</dbReference>
<dbReference type="RefSeq" id="WP_138252421.1">
    <property type="nucleotide sequence ID" value="NZ_VAVZ01000009.1"/>
</dbReference>
<proteinExistence type="predicted"/>
<dbReference type="InterPro" id="IPR050742">
    <property type="entry name" value="Helicase_Restrict-Modif_Enz"/>
</dbReference>
<dbReference type="PANTHER" id="PTHR47396">
    <property type="entry name" value="TYPE I RESTRICTION ENZYME ECOKI R PROTEIN"/>
    <property type="match status" value="1"/>
</dbReference>
<evidence type="ECO:0000313" key="3">
    <source>
        <dbReference type="EMBL" id="TLP98498.1"/>
    </source>
</evidence>
<keyword evidence="1" id="KW-0175">Coiled coil</keyword>
<dbReference type="InterPro" id="IPR025285">
    <property type="entry name" value="DUF4145"/>
</dbReference>
<protein>
    <submittedName>
        <fullName evidence="3">DUF4145 domain-containing protein</fullName>
    </submittedName>
</protein>
<dbReference type="InterPro" id="IPR001650">
    <property type="entry name" value="Helicase_C-like"/>
</dbReference>
<dbReference type="InterPro" id="IPR014001">
    <property type="entry name" value="Helicase_ATP-bd"/>
</dbReference>
<dbReference type="InterPro" id="IPR013670">
    <property type="entry name" value="EcoEI_R_C_dom"/>
</dbReference>
<dbReference type="Pfam" id="PF04313">
    <property type="entry name" value="HSDR_N"/>
    <property type="match status" value="1"/>
</dbReference>
<dbReference type="InterPro" id="IPR027417">
    <property type="entry name" value="P-loop_NTPase"/>
</dbReference>
<evidence type="ECO:0000313" key="4">
    <source>
        <dbReference type="Proteomes" id="UP000310458"/>
    </source>
</evidence>
<dbReference type="Gene3D" id="3.90.1570.30">
    <property type="match status" value="1"/>
</dbReference>
<dbReference type="Gene3D" id="3.40.50.300">
    <property type="entry name" value="P-loop containing nucleotide triphosphate hydrolases"/>
    <property type="match status" value="2"/>
</dbReference>
<dbReference type="EMBL" id="VAVZ01000009">
    <property type="protein sequence ID" value="TLP98498.1"/>
    <property type="molecule type" value="Genomic_DNA"/>
</dbReference>
<comment type="caution">
    <text evidence="3">The sequence shown here is derived from an EMBL/GenBank/DDBJ whole genome shotgun (WGS) entry which is preliminary data.</text>
</comment>
<accession>A0A5R9BD36</accession>
<organism evidence="3 4">
    <name type="scientific">Nesterenkonia salmonea</name>
    <dbReference type="NCBI Taxonomy" id="1804987"/>
    <lineage>
        <taxon>Bacteria</taxon>
        <taxon>Bacillati</taxon>
        <taxon>Actinomycetota</taxon>
        <taxon>Actinomycetes</taxon>
        <taxon>Micrococcales</taxon>
        <taxon>Micrococcaceae</taxon>
        <taxon>Nesterenkonia</taxon>
    </lineage>
</organism>
<dbReference type="SUPFAM" id="SSF52540">
    <property type="entry name" value="P-loop containing nucleoside triphosphate hydrolases"/>
    <property type="match status" value="1"/>
</dbReference>
<dbReference type="Pfam" id="PF13643">
    <property type="entry name" value="DUF4145"/>
    <property type="match status" value="1"/>
</dbReference>
<dbReference type="GO" id="GO:0005829">
    <property type="term" value="C:cytosol"/>
    <property type="evidence" value="ECO:0007669"/>
    <property type="project" value="TreeGrafter"/>
</dbReference>